<reference evidence="10" key="1">
    <citation type="submission" date="2016-04" db="EMBL/GenBank/DDBJ databases">
        <title>Cephalotus genome sequencing.</title>
        <authorList>
            <person name="Fukushima K."/>
            <person name="Hasebe M."/>
            <person name="Fang X."/>
        </authorList>
    </citation>
    <scope>NUCLEOTIDE SEQUENCE [LARGE SCALE GENOMIC DNA]</scope>
    <source>
        <strain evidence="10">cv. St1</strain>
    </source>
</reference>
<dbReference type="EMBL" id="BDDD01004769">
    <property type="protein sequence ID" value="GAV88297.1"/>
    <property type="molecule type" value="Genomic_DNA"/>
</dbReference>
<dbReference type="GO" id="GO:1990380">
    <property type="term" value="F:K48-linked deubiquitinase activity"/>
    <property type="evidence" value="ECO:0007669"/>
    <property type="project" value="InterPro"/>
</dbReference>
<organism evidence="9 10">
    <name type="scientific">Cephalotus follicularis</name>
    <name type="common">Albany pitcher plant</name>
    <dbReference type="NCBI Taxonomy" id="3775"/>
    <lineage>
        <taxon>Eukaryota</taxon>
        <taxon>Viridiplantae</taxon>
        <taxon>Streptophyta</taxon>
        <taxon>Embryophyta</taxon>
        <taxon>Tracheophyta</taxon>
        <taxon>Spermatophyta</taxon>
        <taxon>Magnoliopsida</taxon>
        <taxon>eudicotyledons</taxon>
        <taxon>Gunneridae</taxon>
        <taxon>Pentapetalae</taxon>
        <taxon>rosids</taxon>
        <taxon>fabids</taxon>
        <taxon>Oxalidales</taxon>
        <taxon>Cephalotaceae</taxon>
        <taxon>Cephalotus</taxon>
    </lineage>
</organism>
<evidence type="ECO:0000256" key="2">
    <source>
        <dbReference type="ARBA" id="ARBA00002107"/>
    </source>
</evidence>
<name>A0A1Q3D733_CEPFO</name>
<evidence type="ECO:0000259" key="8">
    <source>
        <dbReference type="SMART" id="SM01174"/>
    </source>
</evidence>
<feature type="region of interest" description="Disordered" evidence="7">
    <location>
        <begin position="1"/>
        <end position="48"/>
    </location>
</feature>
<feature type="compositionally biased region" description="Low complexity" evidence="7">
    <location>
        <begin position="553"/>
        <end position="565"/>
    </location>
</feature>
<evidence type="ECO:0000256" key="3">
    <source>
        <dbReference type="ARBA" id="ARBA00011074"/>
    </source>
</evidence>
<dbReference type="SMART" id="SM00726">
    <property type="entry name" value="UIM"/>
    <property type="match status" value="1"/>
</dbReference>
<dbReference type="AlphaFoldDB" id="A0A1Q3D733"/>
<evidence type="ECO:0000256" key="1">
    <source>
        <dbReference type="ARBA" id="ARBA00000707"/>
    </source>
</evidence>
<proteinExistence type="inferred from homology"/>
<evidence type="ECO:0000256" key="6">
    <source>
        <dbReference type="ARBA" id="ARBA00033208"/>
    </source>
</evidence>
<comment type="caution">
    <text evidence="9">The sequence shown here is derived from an EMBL/GenBank/DDBJ whole genome shotgun (WGS) entry which is preliminary data.</text>
</comment>
<evidence type="ECO:0000313" key="10">
    <source>
        <dbReference type="Proteomes" id="UP000187406"/>
    </source>
</evidence>
<comment type="catalytic activity">
    <reaction evidence="1">
        <text>Thiol-dependent hydrolysis of ester, thioester, amide, peptide and isopeptide bonds formed by the C-terminal Gly of ubiquitin (a 76-residue protein attached to proteins as an intracellular targeting signal).</text>
        <dbReference type="EC" id="3.4.19.12"/>
    </reaction>
</comment>
<protein>
    <recommendedName>
        <fullName evidence="4">ubiquitinyl hydrolase 1</fullName>
        <ecNumber evidence="4">3.4.19.12</ecNumber>
    </recommendedName>
    <alternativeName>
        <fullName evidence="6">Deubiquitinating enzyme MINDY-3</fullName>
    </alternativeName>
</protein>
<evidence type="ECO:0000256" key="4">
    <source>
        <dbReference type="ARBA" id="ARBA00012759"/>
    </source>
</evidence>
<dbReference type="GO" id="GO:0071108">
    <property type="term" value="P:protein K48-linked deubiquitination"/>
    <property type="evidence" value="ECO:0007669"/>
    <property type="project" value="InterPro"/>
</dbReference>
<dbReference type="InterPro" id="IPR039785">
    <property type="entry name" value="MINY3/4"/>
</dbReference>
<sequence>MSDQDDEDLRMALRMSMQSAPEPKRSKPREASGVPADSSGDTRRLQRELMAAAAEKRLMAAKIASPSKNYGSRSSEISNKESNLEGKMGNSGTELSTEESEKLFLMVFGTGVSKDILSQWTNQGIRFSPDSETSMGLVQHEGGPCGVLAAIQAFVLKYILFFPDELGKVAPNVPQNMGSRSSSKGRCVTSNSFASLTEDAKARALVRSMGEILFSCGNNKSAVIATLNVVGNDSEGSKEGQTDEIIAKALETLVIESASDLQKNLRVETHTSEASIFHSLEEMIPVFQSRMGAMLFLVSALLSRGLDAVQADRDDPSLPLVTAPFGHASQEIVNLLLCGQAVPNVFDGRMDLGGGMFLKGIATTVEVGFLTLLESLNFCKVGQFLKCPKWPIWVVGSESHYTVLFALDTTVQDENELEERESQIRKAFDAQDQSGGGGFISVEGFHQVIRDTSIRLPPEKLEHLCSTGFIVWSEFWQLILDLDKSLGGLKDSTGLMGKKVFDLYHFNGIAKSDLNGNQAGAGGDTPVQRPRLTKLTVSAPPRWTPEEFMADTSVSSSSGGNESCGKNTELAKSEPPQHAPLVDCIRTRWPRGLCNWVGDPPSIV</sequence>
<dbReference type="PANTHER" id="PTHR12473:SF8">
    <property type="entry name" value="UBIQUITIN CARBOXYL-TERMINAL HYDROLASE MINDY-4-RELATED"/>
    <property type="match status" value="1"/>
</dbReference>
<feature type="domain" description="Deubiquitinating enzyme MINDY-3/4 conserved" evidence="8">
    <location>
        <begin position="104"/>
        <end position="474"/>
    </location>
</feature>
<dbReference type="EC" id="3.4.19.12" evidence="4"/>
<dbReference type="PANTHER" id="PTHR12473">
    <property type="entry name" value="UBIQUITIN CARBOXYL-TERMINAL HYDROLASE MINDY-4-RELATED"/>
    <property type="match status" value="1"/>
</dbReference>
<dbReference type="SUPFAM" id="SSF47473">
    <property type="entry name" value="EF-hand"/>
    <property type="match status" value="1"/>
</dbReference>
<dbReference type="Pfam" id="PF13898">
    <property type="entry name" value="MINDY-3_4_CD"/>
    <property type="match status" value="1"/>
</dbReference>
<dbReference type="OrthoDB" id="10263628at2759"/>
<dbReference type="InterPro" id="IPR025257">
    <property type="entry name" value="MINDY-3/4_CD"/>
</dbReference>
<evidence type="ECO:0000256" key="5">
    <source>
        <dbReference type="ARBA" id="ARBA00022786"/>
    </source>
</evidence>
<evidence type="ECO:0000256" key="7">
    <source>
        <dbReference type="SAM" id="MobiDB-lite"/>
    </source>
</evidence>
<dbReference type="GO" id="GO:0004843">
    <property type="term" value="F:cysteine-type deubiquitinase activity"/>
    <property type="evidence" value="ECO:0007669"/>
    <property type="project" value="UniProtKB-EC"/>
</dbReference>
<dbReference type="SMART" id="SM01174">
    <property type="entry name" value="DUF4205"/>
    <property type="match status" value="1"/>
</dbReference>
<feature type="compositionally biased region" description="Polar residues" evidence="7">
    <location>
        <begin position="66"/>
        <end position="77"/>
    </location>
</feature>
<keyword evidence="10" id="KW-1185">Reference proteome</keyword>
<keyword evidence="5" id="KW-0833">Ubl conjugation pathway</keyword>
<evidence type="ECO:0000313" key="9">
    <source>
        <dbReference type="EMBL" id="GAV88297.1"/>
    </source>
</evidence>
<dbReference type="FunCoup" id="A0A1Q3D733">
    <property type="interactions" value="3318"/>
</dbReference>
<feature type="region of interest" description="Disordered" evidence="7">
    <location>
        <begin position="546"/>
        <end position="577"/>
    </location>
</feature>
<dbReference type="InterPro" id="IPR003903">
    <property type="entry name" value="UIM_dom"/>
</dbReference>
<accession>A0A1Q3D733</accession>
<comment type="similarity">
    <text evidence="3">Belongs to the MINDY deubiquitinase family. FAM188 subfamily.</text>
</comment>
<dbReference type="PROSITE" id="PS50330">
    <property type="entry name" value="UIM"/>
    <property type="match status" value="1"/>
</dbReference>
<comment type="function">
    <text evidence="2">Hydrolase that can remove 'Lys-48'-linked conjugated ubiquitin from proteins.</text>
</comment>
<dbReference type="InParanoid" id="A0A1Q3D733"/>
<feature type="region of interest" description="Disordered" evidence="7">
    <location>
        <begin position="64"/>
        <end position="95"/>
    </location>
</feature>
<feature type="non-terminal residue" evidence="9">
    <location>
        <position position="604"/>
    </location>
</feature>
<gene>
    <name evidence="9" type="ORF">CFOL_v3_31720</name>
</gene>
<dbReference type="Proteomes" id="UP000187406">
    <property type="component" value="Unassembled WGS sequence"/>
</dbReference>
<dbReference type="InterPro" id="IPR011992">
    <property type="entry name" value="EF-hand-dom_pair"/>
</dbReference>
<dbReference type="GO" id="GO:0006508">
    <property type="term" value="P:proteolysis"/>
    <property type="evidence" value="ECO:0007669"/>
    <property type="project" value="UniProtKB-KW"/>
</dbReference>